<dbReference type="PANTHER" id="PTHR43528:SF1">
    <property type="entry name" value="ALPHA-KETOGLUTARATE PERMEASE"/>
    <property type="match status" value="1"/>
</dbReference>
<protein>
    <submittedName>
        <fullName evidence="10">Major facilitator superfamily permease</fullName>
    </submittedName>
</protein>
<dbReference type="KEGG" id="cvt:B843_00385"/>
<evidence type="ECO:0000256" key="8">
    <source>
        <dbReference type="SAM" id="Phobius"/>
    </source>
</evidence>
<dbReference type="GO" id="GO:0015293">
    <property type="term" value="F:symporter activity"/>
    <property type="evidence" value="ECO:0007669"/>
    <property type="project" value="UniProtKB-KW"/>
</dbReference>
<feature type="transmembrane region" description="Helical" evidence="8">
    <location>
        <begin position="170"/>
        <end position="193"/>
    </location>
</feature>
<evidence type="ECO:0000256" key="2">
    <source>
        <dbReference type="ARBA" id="ARBA00022448"/>
    </source>
</evidence>
<dbReference type="AlphaFoldDB" id="W5Y4R6"/>
<feature type="transmembrane region" description="Helical" evidence="8">
    <location>
        <begin position="205"/>
        <end position="224"/>
    </location>
</feature>
<keyword evidence="7 8" id="KW-0472">Membrane</keyword>
<dbReference type="PATRIC" id="fig|1224164.3.peg.79"/>
<keyword evidence="2" id="KW-0813">Transport</keyword>
<evidence type="ECO:0000256" key="5">
    <source>
        <dbReference type="ARBA" id="ARBA00022847"/>
    </source>
</evidence>
<feature type="transmembrane region" description="Helical" evidence="8">
    <location>
        <begin position="412"/>
        <end position="434"/>
    </location>
</feature>
<feature type="transmembrane region" description="Helical" evidence="8">
    <location>
        <begin position="45"/>
        <end position="66"/>
    </location>
</feature>
<evidence type="ECO:0000256" key="6">
    <source>
        <dbReference type="ARBA" id="ARBA00022989"/>
    </source>
</evidence>
<feature type="transmembrane region" description="Helical" evidence="8">
    <location>
        <begin position="72"/>
        <end position="93"/>
    </location>
</feature>
<organism evidence="10 11">
    <name type="scientific">Corynebacterium vitaeruminis DSM 20294</name>
    <dbReference type="NCBI Taxonomy" id="1224164"/>
    <lineage>
        <taxon>Bacteria</taxon>
        <taxon>Bacillati</taxon>
        <taxon>Actinomycetota</taxon>
        <taxon>Actinomycetes</taxon>
        <taxon>Mycobacteriales</taxon>
        <taxon>Corynebacteriaceae</taxon>
        <taxon>Corynebacterium</taxon>
    </lineage>
</organism>
<feature type="transmembrane region" description="Helical" evidence="8">
    <location>
        <begin position="288"/>
        <end position="308"/>
    </location>
</feature>
<evidence type="ECO:0000256" key="1">
    <source>
        <dbReference type="ARBA" id="ARBA00004651"/>
    </source>
</evidence>
<evidence type="ECO:0000256" key="4">
    <source>
        <dbReference type="ARBA" id="ARBA00022692"/>
    </source>
</evidence>
<dbReference type="Pfam" id="PF07690">
    <property type="entry name" value="MFS_1"/>
    <property type="match status" value="1"/>
</dbReference>
<dbReference type="RefSeq" id="WP_081751446.1">
    <property type="nucleotide sequence ID" value="NZ_CP004353.1"/>
</dbReference>
<keyword evidence="5" id="KW-0769">Symport</keyword>
<evidence type="ECO:0000259" key="9">
    <source>
        <dbReference type="PROSITE" id="PS50850"/>
    </source>
</evidence>
<keyword evidence="6 8" id="KW-1133">Transmembrane helix</keyword>
<proteinExistence type="predicted"/>
<keyword evidence="4 8" id="KW-0812">Transmembrane</keyword>
<dbReference type="InterPro" id="IPR036259">
    <property type="entry name" value="MFS_trans_sf"/>
</dbReference>
<dbReference type="EMBL" id="CP004353">
    <property type="protein sequence ID" value="AHI21473.1"/>
    <property type="molecule type" value="Genomic_DNA"/>
</dbReference>
<feature type="transmembrane region" description="Helical" evidence="8">
    <location>
        <begin position="254"/>
        <end position="276"/>
    </location>
</feature>
<dbReference type="InterPro" id="IPR011701">
    <property type="entry name" value="MFS"/>
</dbReference>
<sequence>MAIIHKAPAAQAPVLPTFAPDSPQQTKHELRSAVKASFIGTFIEWFDYAAYVYMSAVVASVFFPNLAGRTALIFTFGLFALSFLVRPIGAVVWGHIGDRFGRIRTLSTSIVLMSGATFCIGLLPGHATIGAAAPLLLLACRMVQGFSAAGEYAGASTHLAEVAPTGKRGLFGAVVPSATASGLLLGSLIAAMLTGLLDDSALHSWGWRVPFLLAAPLGIYGLMIRRSASESAQFSASETPKKAPIVEVFRYPRALVVAFAGAVLNAIGFYVILTYLPTYLSEELGMNSTSAFISSSIASAFYVMYSLMTGHLSDRLGRRTTMLAAAAAMLIGIVPAFILLDTSGFLVIVTVQVCLGGILALNDGVLPSFLSEQFPTSTRLTGFALTFNCANAIFGGTAPMIATWLIGATGSVLAPAYYLAAAAVVTGIAVAFAAKTNELADERD</sequence>
<reference evidence="10 11" key="1">
    <citation type="submission" date="2013-02" db="EMBL/GenBank/DDBJ databases">
        <title>The complete genome sequence of Corynebacterium vitaeruminis DSM 20294.</title>
        <authorList>
            <person name="Ruckert C."/>
            <person name="Albersmeier A."/>
            <person name="Kalinowski J."/>
        </authorList>
    </citation>
    <scope>NUCLEOTIDE SEQUENCE [LARGE SCALE GENOMIC DNA]</scope>
    <source>
        <strain evidence="11">ATCC 10234</strain>
    </source>
</reference>
<dbReference type="PROSITE" id="PS50850">
    <property type="entry name" value="MFS"/>
    <property type="match status" value="1"/>
</dbReference>
<feature type="transmembrane region" description="Helical" evidence="8">
    <location>
        <begin position="382"/>
        <end position="406"/>
    </location>
</feature>
<gene>
    <name evidence="10" type="ORF">B843_00385</name>
</gene>
<dbReference type="PANTHER" id="PTHR43528">
    <property type="entry name" value="ALPHA-KETOGLUTARATE PERMEASE"/>
    <property type="match status" value="1"/>
</dbReference>
<comment type="subcellular location">
    <subcellularLocation>
        <location evidence="1">Cell membrane</location>
        <topology evidence="1">Multi-pass membrane protein</topology>
    </subcellularLocation>
</comment>
<dbReference type="SUPFAM" id="SSF103473">
    <property type="entry name" value="MFS general substrate transporter"/>
    <property type="match status" value="1"/>
</dbReference>
<evidence type="ECO:0000313" key="11">
    <source>
        <dbReference type="Proteomes" id="UP000019222"/>
    </source>
</evidence>
<feature type="domain" description="Major facilitator superfamily (MFS) profile" evidence="9">
    <location>
        <begin position="33"/>
        <end position="438"/>
    </location>
</feature>
<dbReference type="Proteomes" id="UP000019222">
    <property type="component" value="Chromosome"/>
</dbReference>
<dbReference type="Gene3D" id="1.20.1250.20">
    <property type="entry name" value="MFS general substrate transporter like domains"/>
    <property type="match status" value="2"/>
</dbReference>
<dbReference type="eggNOG" id="COG0477">
    <property type="taxonomic scope" value="Bacteria"/>
</dbReference>
<evidence type="ECO:0000256" key="7">
    <source>
        <dbReference type="ARBA" id="ARBA00023136"/>
    </source>
</evidence>
<dbReference type="STRING" id="1224164.B843_00385"/>
<dbReference type="InterPro" id="IPR051084">
    <property type="entry name" value="H+-coupled_symporters"/>
</dbReference>
<accession>W5Y4R6</accession>
<dbReference type="HOGENOM" id="CLU_001265_39_5_11"/>
<dbReference type="InterPro" id="IPR020846">
    <property type="entry name" value="MFS_dom"/>
</dbReference>
<feature type="transmembrane region" description="Helical" evidence="8">
    <location>
        <begin position="345"/>
        <end position="370"/>
    </location>
</feature>
<evidence type="ECO:0000313" key="10">
    <source>
        <dbReference type="EMBL" id="AHI21473.1"/>
    </source>
</evidence>
<feature type="transmembrane region" description="Helical" evidence="8">
    <location>
        <begin position="320"/>
        <end position="339"/>
    </location>
</feature>
<name>W5Y4R6_9CORY</name>
<dbReference type="GO" id="GO:0005886">
    <property type="term" value="C:plasma membrane"/>
    <property type="evidence" value="ECO:0007669"/>
    <property type="project" value="UniProtKB-SubCell"/>
</dbReference>
<keyword evidence="11" id="KW-1185">Reference proteome</keyword>
<keyword evidence="3" id="KW-1003">Cell membrane</keyword>
<evidence type="ECO:0000256" key="3">
    <source>
        <dbReference type="ARBA" id="ARBA00022475"/>
    </source>
</evidence>